<dbReference type="PIRSF" id="PIRSF004846">
    <property type="entry name" value="ModA"/>
    <property type="match status" value="1"/>
</dbReference>
<dbReference type="GO" id="GO:0015689">
    <property type="term" value="P:molybdate ion transport"/>
    <property type="evidence" value="ECO:0007669"/>
    <property type="project" value="InterPro"/>
</dbReference>
<feature type="binding site" evidence="4">
    <location>
        <position position="187"/>
    </location>
    <ligand>
        <name>molybdate</name>
        <dbReference type="ChEBI" id="CHEBI:36264"/>
    </ligand>
</feature>
<evidence type="ECO:0000256" key="1">
    <source>
        <dbReference type="ARBA" id="ARBA00009175"/>
    </source>
</evidence>
<dbReference type="KEGG" id="nva:G3M78_08390"/>
<dbReference type="Gene3D" id="3.40.190.10">
    <property type="entry name" value="Periplasmic binding protein-like II"/>
    <property type="match status" value="2"/>
</dbReference>
<dbReference type="InterPro" id="IPR050682">
    <property type="entry name" value="ModA/WtpA"/>
</dbReference>
<feature type="binding site" evidence="4">
    <location>
        <position position="78"/>
    </location>
    <ligand>
        <name>molybdate</name>
        <dbReference type="ChEBI" id="CHEBI:36264"/>
    </ligand>
</feature>
<keyword evidence="2 4" id="KW-0479">Metal-binding</keyword>
<organism evidence="5 6">
    <name type="scientific">Candidatus Nitrohelix vancouverensis</name>
    <dbReference type="NCBI Taxonomy" id="2705534"/>
    <lineage>
        <taxon>Bacteria</taxon>
        <taxon>Pseudomonadati</taxon>
        <taxon>Nitrospinota/Tectimicrobiota group</taxon>
        <taxon>Nitrospinota</taxon>
        <taxon>Nitrospinia</taxon>
        <taxon>Nitrospinales</taxon>
        <taxon>Nitrospinaceae</taxon>
        <taxon>Candidatus Nitrohelix</taxon>
    </lineage>
</organism>
<gene>
    <name evidence="5" type="primary">modA</name>
    <name evidence="5" type="ORF">G3M78_08390</name>
</gene>
<dbReference type="EMBL" id="CP048620">
    <property type="protein sequence ID" value="QPJ65406.1"/>
    <property type="molecule type" value="Genomic_DNA"/>
</dbReference>
<keyword evidence="3" id="KW-0732">Signal</keyword>
<dbReference type="PANTHER" id="PTHR30632:SF14">
    <property type="entry name" value="TUNGSTATE_MOLYBDATE_CHROMATE-BINDING PROTEIN MODA"/>
    <property type="match status" value="1"/>
</dbReference>
<dbReference type="GO" id="GO:0046872">
    <property type="term" value="F:metal ion binding"/>
    <property type="evidence" value="ECO:0007669"/>
    <property type="project" value="UniProtKB-KW"/>
</dbReference>
<dbReference type="SUPFAM" id="SSF53850">
    <property type="entry name" value="Periplasmic binding protein-like II"/>
    <property type="match status" value="1"/>
</dbReference>
<dbReference type="NCBIfam" id="TIGR01256">
    <property type="entry name" value="modA"/>
    <property type="match status" value="1"/>
</dbReference>
<evidence type="ECO:0000256" key="4">
    <source>
        <dbReference type="PIRSR" id="PIRSR004846-1"/>
    </source>
</evidence>
<protein>
    <submittedName>
        <fullName evidence="5">Molybdate ABC transporter substrate-binding protein</fullName>
    </submittedName>
</protein>
<proteinExistence type="inferred from homology"/>
<reference evidence="6" key="1">
    <citation type="submission" date="2020-02" db="EMBL/GenBank/DDBJ databases">
        <title>Genomic and physiological characterization of two novel Nitrospinaceae genera.</title>
        <authorList>
            <person name="Mueller A.J."/>
            <person name="Jung M.-Y."/>
            <person name="Strachan C.R."/>
            <person name="Herbold C.W."/>
            <person name="Kirkegaard R.H."/>
            <person name="Daims H."/>
        </authorList>
    </citation>
    <scope>NUCLEOTIDE SEQUENCE [LARGE SCALE GENOMIC DNA]</scope>
</reference>
<name>A0A7T0C2M5_9BACT</name>
<dbReference type="PANTHER" id="PTHR30632">
    <property type="entry name" value="MOLYBDATE-BINDING PERIPLASMIC PROTEIN"/>
    <property type="match status" value="1"/>
</dbReference>
<evidence type="ECO:0000313" key="6">
    <source>
        <dbReference type="Proteomes" id="UP000594464"/>
    </source>
</evidence>
<dbReference type="CDD" id="cd13539">
    <property type="entry name" value="PBP2_AvModA"/>
    <property type="match status" value="1"/>
</dbReference>
<evidence type="ECO:0000313" key="5">
    <source>
        <dbReference type="EMBL" id="QPJ65406.1"/>
    </source>
</evidence>
<dbReference type="Pfam" id="PF13531">
    <property type="entry name" value="SBP_bac_11"/>
    <property type="match status" value="1"/>
</dbReference>
<dbReference type="GO" id="GO:0030973">
    <property type="term" value="F:molybdate ion binding"/>
    <property type="evidence" value="ECO:0007669"/>
    <property type="project" value="InterPro"/>
</dbReference>
<evidence type="ECO:0000256" key="3">
    <source>
        <dbReference type="ARBA" id="ARBA00022729"/>
    </source>
</evidence>
<accession>A0A7T0C2M5</accession>
<keyword evidence="4" id="KW-0500">Molybdenum</keyword>
<dbReference type="InterPro" id="IPR044084">
    <property type="entry name" value="AvModA-like_subst-bd"/>
</dbReference>
<dbReference type="AlphaFoldDB" id="A0A7T0C2M5"/>
<sequence length="272" mass="29998">MKHRIQNPQTMNQCKSIPIASLQCIVILLTILGSDLPFVHAESTRAAVASNFHNPFSEIVRSFEKQSGHSVQIVAGSTGKLYAQIIHGAPFDLFLSADQQRPRLLVDQGKAVAGSLITYAAGRISLWSLKNDIQASEADAVLRIGNFSHLAIANPKTAPYGLAAMQTLIKMGLWDSIRTRLVQGENIGQTFQFVASQNAELGFVSLSQILDPSNAFDRNNRWDVPETFHDPLRQDVVILNRGAENPATQALWKFLKSDTAQDIIKRYGYGLK</sequence>
<comment type="similarity">
    <text evidence="1">Belongs to the bacterial solute-binding protein ModA family.</text>
</comment>
<dbReference type="InterPro" id="IPR005950">
    <property type="entry name" value="ModA"/>
</dbReference>
<dbReference type="Proteomes" id="UP000594464">
    <property type="component" value="Chromosome"/>
</dbReference>
<evidence type="ECO:0000256" key="2">
    <source>
        <dbReference type="ARBA" id="ARBA00022723"/>
    </source>
</evidence>